<organism evidence="1 2">
    <name type="scientific">Gossypium arboreum</name>
    <name type="common">Tree cotton</name>
    <name type="synonym">Gossypium nanking</name>
    <dbReference type="NCBI Taxonomy" id="29729"/>
    <lineage>
        <taxon>Eukaryota</taxon>
        <taxon>Viridiplantae</taxon>
        <taxon>Streptophyta</taxon>
        <taxon>Embryophyta</taxon>
        <taxon>Tracheophyta</taxon>
        <taxon>Spermatophyta</taxon>
        <taxon>Magnoliopsida</taxon>
        <taxon>eudicotyledons</taxon>
        <taxon>Gunneridae</taxon>
        <taxon>Pentapetalae</taxon>
        <taxon>rosids</taxon>
        <taxon>malvids</taxon>
        <taxon>Malvales</taxon>
        <taxon>Malvaceae</taxon>
        <taxon>Malvoideae</taxon>
        <taxon>Gossypium</taxon>
    </lineage>
</organism>
<name>A0A0B0MPT1_GOSAR</name>
<dbReference type="EMBL" id="JRRC01259498">
    <property type="protein sequence ID" value="KHG02342.1"/>
    <property type="molecule type" value="Genomic_DNA"/>
</dbReference>
<proteinExistence type="predicted"/>
<dbReference type="Proteomes" id="UP000032142">
    <property type="component" value="Unassembled WGS sequence"/>
</dbReference>
<evidence type="ECO:0000313" key="2">
    <source>
        <dbReference type="Proteomes" id="UP000032142"/>
    </source>
</evidence>
<keyword evidence="2" id="KW-1185">Reference proteome</keyword>
<sequence>MTLSYQYVITCKTMSRTLALYYEYV</sequence>
<reference evidence="2" key="1">
    <citation type="submission" date="2014-09" db="EMBL/GenBank/DDBJ databases">
        <authorList>
            <person name="Mudge J."/>
            <person name="Ramaraj T."/>
            <person name="Lindquist I.E."/>
            <person name="Bharti A.K."/>
            <person name="Sundararajan A."/>
            <person name="Cameron C.T."/>
            <person name="Woodward J.E."/>
            <person name="May G.D."/>
            <person name="Brubaker C."/>
            <person name="Broadhvest J."/>
            <person name="Wilkins T.A."/>
        </authorList>
    </citation>
    <scope>NUCLEOTIDE SEQUENCE</scope>
    <source>
        <strain evidence="2">cv. AKA8401</strain>
    </source>
</reference>
<protein>
    <submittedName>
        <fullName evidence="1">Uncharacterized protein</fullName>
    </submittedName>
</protein>
<gene>
    <name evidence="1" type="ORF">F383_24842</name>
</gene>
<dbReference type="AlphaFoldDB" id="A0A0B0MPT1"/>
<evidence type="ECO:0000313" key="1">
    <source>
        <dbReference type="EMBL" id="KHG02342.1"/>
    </source>
</evidence>
<accession>A0A0B0MPT1</accession>
<comment type="caution">
    <text evidence="1">The sequence shown here is derived from an EMBL/GenBank/DDBJ whole genome shotgun (WGS) entry which is preliminary data.</text>
</comment>